<sequence>MRRRLPPIVLAAVVLTAAAAPAAAAVTVGDPVAAPMKLAEGSFTETPPDVLAGPAGLSYVLTAEASTRCDVPAAATLLAPTPPDCTVPGRTVPQVGADYRTATPETMPPGREHRRNYYGVYSADRVAAPDGGSAVVGAAHGENKNLSSGGLLFQNTVYTGSDALVPPAGSCLSGPDPATGVYADCYAAYSGFIGLTVTPDAADGSPGQAPPTDLGPVIWPAAGYASEDGLTRLGHGVRHPDIVNGGDGFLYMYYHDDGFLPDHAQSGFRVARAPADDLAQGWQTWVESESRWVASLPAAAIGPDSSRDGFDQPSPASASTPLFASDSSTFAVARIAGGKGLIGVDFGRDYTRPCVTADGRADWRSAMRLRISTDRVHWSEPVALEGPDFDGCDFYANSRLTYPRFLNADGTSTKEVALADFSIIGTQYGGRVWRVPVSAPELADLPPAAAASAKGPSPSAAPGPALPVLGAIGQVPPPRSEGP</sequence>
<gene>
    <name evidence="3" type="ORF">DSM112329_03279</name>
</gene>
<reference evidence="3" key="1">
    <citation type="submission" date="2022-12" db="EMBL/GenBank/DDBJ databases">
        <title>Paraconexibacter alkalitolerans sp. nov. and Baekduia alba sp. nov., isolated from soil and emended description of the genera Paraconexibacter (Chun et al., 2020) and Baekduia (An et al., 2020).</title>
        <authorList>
            <person name="Vieira S."/>
            <person name="Huber K.J."/>
            <person name="Geppert A."/>
            <person name="Wolf J."/>
            <person name="Neumann-Schaal M."/>
            <person name="Muesken M."/>
            <person name="Overmann J."/>
        </authorList>
    </citation>
    <scope>NUCLEOTIDE SEQUENCE</scope>
    <source>
        <strain evidence="3">AEG42_29</strain>
    </source>
</reference>
<organism evidence="3">
    <name type="scientific">Paraconexibacter sp. AEG42_29</name>
    <dbReference type="NCBI Taxonomy" id="2997339"/>
    <lineage>
        <taxon>Bacteria</taxon>
        <taxon>Bacillati</taxon>
        <taxon>Actinomycetota</taxon>
        <taxon>Thermoleophilia</taxon>
        <taxon>Solirubrobacterales</taxon>
        <taxon>Paraconexibacteraceae</taxon>
        <taxon>Paraconexibacter</taxon>
    </lineage>
</organism>
<evidence type="ECO:0000313" key="3">
    <source>
        <dbReference type="EMBL" id="XAY06409.1"/>
    </source>
</evidence>
<accession>A0AAU7AXR7</accession>
<dbReference type="RefSeq" id="WP_354697643.1">
    <property type="nucleotide sequence ID" value="NZ_CP114014.1"/>
</dbReference>
<evidence type="ECO:0000256" key="2">
    <source>
        <dbReference type="SAM" id="SignalP"/>
    </source>
</evidence>
<feature type="chain" id="PRO_5043761491" description="Secreted protein" evidence="2">
    <location>
        <begin position="25"/>
        <end position="483"/>
    </location>
</feature>
<feature type="signal peptide" evidence="2">
    <location>
        <begin position="1"/>
        <end position="24"/>
    </location>
</feature>
<keyword evidence="2" id="KW-0732">Signal</keyword>
<protein>
    <recommendedName>
        <fullName evidence="4">Secreted protein</fullName>
    </recommendedName>
</protein>
<dbReference type="AlphaFoldDB" id="A0AAU7AXR7"/>
<evidence type="ECO:0000256" key="1">
    <source>
        <dbReference type="SAM" id="MobiDB-lite"/>
    </source>
</evidence>
<dbReference type="EMBL" id="CP114014">
    <property type="protein sequence ID" value="XAY06409.1"/>
    <property type="molecule type" value="Genomic_DNA"/>
</dbReference>
<evidence type="ECO:0008006" key="4">
    <source>
        <dbReference type="Google" id="ProtNLM"/>
    </source>
</evidence>
<proteinExistence type="predicted"/>
<name>A0AAU7AXR7_9ACTN</name>
<feature type="region of interest" description="Disordered" evidence="1">
    <location>
        <begin position="447"/>
        <end position="483"/>
    </location>
</feature>
<dbReference type="KEGG" id="parq:DSM112329_03279"/>
<feature type="compositionally biased region" description="Low complexity" evidence="1">
    <location>
        <begin position="447"/>
        <end position="458"/>
    </location>
</feature>